<evidence type="ECO:0000313" key="1">
    <source>
        <dbReference type="EMBL" id="KAI4387173.1"/>
    </source>
</evidence>
<sequence length="176" mass="19880">MGDETLGEGISVAAPFIFSVVLAFHFFPWYLCRSIKKGSNSDEDAEIRGDIKQLLKQASSLSQPSTFAQAAKLRRLAASKEKELMRKQESVGQDIKDSLDSQQRLLLIIKLITYFILVCWFWKTPVTSVSRNLVQPFGKLLSWGTGSPLSDYIMVGIIPWLVLCTRVSKLVFRHLK</sequence>
<gene>
    <name evidence="1" type="ORF">MLD38_005023</name>
</gene>
<organism evidence="1 2">
    <name type="scientific">Melastoma candidum</name>
    <dbReference type="NCBI Taxonomy" id="119954"/>
    <lineage>
        <taxon>Eukaryota</taxon>
        <taxon>Viridiplantae</taxon>
        <taxon>Streptophyta</taxon>
        <taxon>Embryophyta</taxon>
        <taxon>Tracheophyta</taxon>
        <taxon>Spermatophyta</taxon>
        <taxon>Magnoliopsida</taxon>
        <taxon>eudicotyledons</taxon>
        <taxon>Gunneridae</taxon>
        <taxon>Pentapetalae</taxon>
        <taxon>rosids</taxon>
        <taxon>malvids</taxon>
        <taxon>Myrtales</taxon>
        <taxon>Melastomataceae</taxon>
        <taxon>Melastomatoideae</taxon>
        <taxon>Melastomateae</taxon>
        <taxon>Melastoma</taxon>
    </lineage>
</organism>
<proteinExistence type="predicted"/>
<protein>
    <submittedName>
        <fullName evidence="1">Uncharacterized protein</fullName>
    </submittedName>
</protein>
<keyword evidence="2" id="KW-1185">Reference proteome</keyword>
<reference evidence="2" key="1">
    <citation type="journal article" date="2023" name="Front. Plant Sci.">
        <title>Chromosomal-level genome assembly of Melastoma candidum provides insights into trichome evolution.</title>
        <authorList>
            <person name="Zhong Y."/>
            <person name="Wu W."/>
            <person name="Sun C."/>
            <person name="Zou P."/>
            <person name="Liu Y."/>
            <person name="Dai S."/>
            <person name="Zhou R."/>
        </authorList>
    </citation>
    <scope>NUCLEOTIDE SEQUENCE [LARGE SCALE GENOMIC DNA]</scope>
</reference>
<dbReference type="Proteomes" id="UP001057402">
    <property type="component" value="Chromosome 2"/>
</dbReference>
<name>A0ACB9S943_9MYRT</name>
<accession>A0ACB9S943</accession>
<dbReference type="EMBL" id="CM042881">
    <property type="protein sequence ID" value="KAI4387173.1"/>
    <property type="molecule type" value="Genomic_DNA"/>
</dbReference>
<evidence type="ECO:0000313" key="2">
    <source>
        <dbReference type="Proteomes" id="UP001057402"/>
    </source>
</evidence>
<comment type="caution">
    <text evidence="1">The sequence shown here is derived from an EMBL/GenBank/DDBJ whole genome shotgun (WGS) entry which is preliminary data.</text>
</comment>